<feature type="signal peptide" evidence="1">
    <location>
        <begin position="1"/>
        <end position="31"/>
    </location>
</feature>
<evidence type="ECO:0000256" key="1">
    <source>
        <dbReference type="SAM" id="SignalP"/>
    </source>
</evidence>
<dbReference type="InterPro" id="IPR006311">
    <property type="entry name" value="TAT_signal"/>
</dbReference>
<keyword evidence="3" id="KW-1185">Reference proteome</keyword>
<proteinExistence type="predicted"/>
<accession>A0A7K1L7N7</accession>
<evidence type="ECO:0000313" key="3">
    <source>
        <dbReference type="Proteomes" id="UP000432015"/>
    </source>
</evidence>
<dbReference type="EMBL" id="WOFH01000010">
    <property type="protein sequence ID" value="MUN40175.1"/>
    <property type="molecule type" value="Genomic_DNA"/>
</dbReference>
<feature type="chain" id="PRO_5029497841" description="Tat pathway signal sequence domain protein" evidence="1">
    <location>
        <begin position="32"/>
        <end position="235"/>
    </location>
</feature>
<keyword evidence="1" id="KW-0732">Signal</keyword>
<gene>
    <name evidence="2" type="ORF">GNZ18_26770</name>
</gene>
<reference evidence="2 3" key="1">
    <citation type="submission" date="2019-11" db="EMBL/GenBank/DDBJ databases">
        <authorList>
            <person name="Cao P."/>
        </authorList>
    </citation>
    <scope>NUCLEOTIDE SEQUENCE [LARGE SCALE GENOMIC DNA]</scope>
    <source>
        <strain evidence="2 3">NEAU-AAG5</strain>
    </source>
</reference>
<protein>
    <recommendedName>
        <fullName evidence="4">Tat pathway signal sequence domain protein</fullName>
    </recommendedName>
</protein>
<organism evidence="2 3">
    <name type="scientific">Actinomadura litoris</name>
    <dbReference type="NCBI Taxonomy" id="2678616"/>
    <lineage>
        <taxon>Bacteria</taxon>
        <taxon>Bacillati</taxon>
        <taxon>Actinomycetota</taxon>
        <taxon>Actinomycetes</taxon>
        <taxon>Streptosporangiales</taxon>
        <taxon>Thermomonosporaceae</taxon>
        <taxon>Actinomadura</taxon>
    </lineage>
</organism>
<dbReference type="RefSeq" id="WP_156219308.1">
    <property type="nucleotide sequence ID" value="NZ_WOFH01000010.1"/>
</dbReference>
<sequence length="235" mass="23239">MRKVRQRRAAAAVFGAAAVVALTAPAPPASAAPAASAASTTVRTGSATADPYSGNVRALLLGSATMSTAASSGSCTEATLTGSVRSDGGGLSVGEVVFSTGGGPCTGSAPATITGANLPWTGGSIAFDPARTGGRDGTATFAGFSARVVVSLGGATVTCVYGADVVADAYNRDNASRPVPDDDQTQLRLRDAKILKQAGSDPGCPPDGTYNATYRLLGERTAGSGTFDQPLYVTG</sequence>
<dbReference type="Proteomes" id="UP000432015">
    <property type="component" value="Unassembled WGS sequence"/>
</dbReference>
<dbReference type="PROSITE" id="PS51318">
    <property type="entry name" value="TAT"/>
    <property type="match status" value="1"/>
</dbReference>
<comment type="caution">
    <text evidence="2">The sequence shown here is derived from an EMBL/GenBank/DDBJ whole genome shotgun (WGS) entry which is preliminary data.</text>
</comment>
<evidence type="ECO:0000313" key="2">
    <source>
        <dbReference type="EMBL" id="MUN40175.1"/>
    </source>
</evidence>
<dbReference type="AlphaFoldDB" id="A0A7K1L7N7"/>
<evidence type="ECO:0008006" key="4">
    <source>
        <dbReference type="Google" id="ProtNLM"/>
    </source>
</evidence>
<name>A0A7K1L7N7_9ACTN</name>